<evidence type="ECO:0000259" key="7">
    <source>
        <dbReference type="Pfam" id="PF21365"/>
    </source>
</evidence>
<dbReference type="Proteomes" id="UP001324380">
    <property type="component" value="Chromosome"/>
</dbReference>
<dbReference type="InterPro" id="IPR011013">
    <property type="entry name" value="Gal_mutarotase_sf_dom"/>
</dbReference>
<dbReference type="Gene3D" id="2.60.40.1760">
    <property type="entry name" value="glycosyl hydrolase (family 31)"/>
    <property type="match status" value="1"/>
</dbReference>
<dbReference type="SUPFAM" id="SSF51011">
    <property type="entry name" value="Glycosyl hydrolase domain"/>
    <property type="match status" value="1"/>
</dbReference>
<feature type="domain" description="Glycosyl hydrolase family 31 C-terminal" evidence="7">
    <location>
        <begin position="580"/>
        <end position="664"/>
    </location>
</feature>
<dbReference type="SUPFAM" id="SSF74650">
    <property type="entry name" value="Galactose mutarotase-like"/>
    <property type="match status" value="1"/>
</dbReference>
<feature type="chain" id="PRO_5046409420" evidence="3">
    <location>
        <begin position="21"/>
        <end position="776"/>
    </location>
</feature>
<feature type="domain" description="DUF5110" evidence="6">
    <location>
        <begin position="680"/>
        <end position="748"/>
    </location>
</feature>
<proteinExistence type="inferred from homology"/>
<evidence type="ECO:0000256" key="1">
    <source>
        <dbReference type="ARBA" id="ARBA00007806"/>
    </source>
</evidence>
<keyword evidence="9" id="KW-1185">Reference proteome</keyword>
<dbReference type="InterPro" id="IPR033403">
    <property type="entry name" value="DUF5110"/>
</dbReference>
<reference evidence="8 9" key="1">
    <citation type="submission" date="2023-11" db="EMBL/GenBank/DDBJ databases">
        <title>Analysis of the Genomes of Mucilaginibacter gossypii cycad 4 and M. sabulilitoris SNA2: microbes with the potential for plant growth promotion.</title>
        <authorList>
            <person name="Hirsch A.M."/>
            <person name="Humm E."/>
            <person name="Rubbi M."/>
            <person name="Del Vecchio G."/>
            <person name="Ha S.M."/>
            <person name="Pellegrini M."/>
            <person name="Gunsalus R.P."/>
        </authorList>
    </citation>
    <scope>NUCLEOTIDE SEQUENCE [LARGE SCALE GENOMIC DNA]</scope>
    <source>
        <strain evidence="8 9">SNA2</strain>
    </source>
</reference>
<dbReference type="CDD" id="cd06591">
    <property type="entry name" value="GH31_xylosidase_XylS"/>
    <property type="match status" value="1"/>
</dbReference>
<gene>
    <name evidence="8" type="ORF">SNE25_23120</name>
</gene>
<dbReference type="SUPFAM" id="SSF51445">
    <property type="entry name" value="(Trans)glycosidases"/>
    <property type="match status" value="1"/>
</dbReference>
<dbReference type="EMBL" id="CP139558">
    <property type="protein sequence ID" value="WPU92217.1"/>
    <property type="molecule type" value="Genomic_DNA"/>
</dbReference>
<feature type="signal peptide" evidence="3">
    <location>
        <begin position="1"/>
        <end position="20"/>
    </location>
</feature>
<feature type="domain" description="Glycoside hydrolase family 31 TIM barrel" evidence="4">
    <location>
        <begin position="239"/>
        <end position="568"/>
    </location>
</feature>
<comment type="similarity">
    <text evidence="1 2">Belongs to the glycosyl hydrolase 31 family.</text>
</comment>
<dbReference type="InterPro" id="IPR025887">
    <property type="entry name" value="Glyco_hydro_31_N_dom"/>
</dbReference>
<dbReference type="InterPro" id="IPR000322">
    <property type="entry name" value="Glyco_hydro_31_TIM"/>
</dbReference>
<dbReference type="InterPro" id="IPR048395">
    <property type="entry name" value="Glyco_hydro_31_C"/>
</dbReference>
<name>A0ABZ0TGZ0_9SPHI</name>
<evidence type="ECO:0000259" key="4">
    <source>
        <dbReference type="Pfam" id="PF01055"/>
    </source>
</evidence>
<dbReference type="Pfam" id="PF13802">
    <property type="entry name" value="Gal_mutarotas_2"/>
    <property type="match status" value="1"/>
</dbReference>
<keyword evidence="2 8" id="KW-0378">Hydrolase</keyword>
<dbReference type="Gene3D" id="3.20.20.80">
    <property type="entry name" value="Glycosidases"/>
    <property type="match status" value="1"/>
</dbReference>
<sequence>MKTKFIGAIILLFFSARSFAQDFQRTKFGVKANTQSIDIEVQFYSATIVRIIKLPEGGLLKQESLSVIKEPETTALTVNEKNNTVYLKSTALQVALDLKTGRVSFSDAGDNPLFTEKDYGTQFTVVNDAGKISSSVRQAFLLDKDEVIYGLGQQQNGKLNQRGQKVYLRQENMKVGIPFFQSIKGYGVFWDNYSPTTFNDNIQETSFDSEIGNCADYYYMYGKNPDGVVACMRDLTGQTPMMPLWVYGFNQSRERYKTQFELVNVVKKYRELKIPLDGIVQDWQYWGKDDNWNAMGFEATTYPRPQSMVDSVHKLNAHLFIVSWPGFAPKTKQYQEFKAKNMLINFDTWPPGANTRPYDVYNPSARDIYWNYLNKGIFSLGTDAWWLDSTEPDHINVKDDDFNQPTYLGSYRSVENAFPLQHTRGVYEHQRQTSQDKRVILLTRSAFAGQQRYGSNTWSGDVGSNWPTLKRQIPAAVNFSLTGLPYWNGDIGGFFAGSFVKGGGAKNPDFQELYVRWMQFATFTPMMRSHGTDIPREIYQFGKPGDWAFDVQEKFINLRYSLLPYLYSTARNVTHGSGSFIRALSSEFNTDKQGFENNSEYLFGRSFLVAPVTDKGTKSWPVYLPSGATWYDFWTGESIAGGKTVDRTTSLDIIPVYVKAGSIVPWGPKVQYATEKKWDNLQIRIYPGADGDFTLYEDENDNYNYESGKYTEIIFHWNNESSTLTISKKKGGFTGSLSNRKFNIVLVNKMKGTGEKLSKKVDRIVNYKGEAVSVKM</sequence>
<keyword evidence="3" id="KW-0732">Signal</keyword>
<dbReference type="Gene3D" id="2.60.40.1180">
    <property type="entry name" value="Golgi alpha-mannosidase II"/>
    <property type="match status" value="2"/>
</dbReference>
<evidence type="ECO:0000259" key="5">
    <source>
        <dbReference type="Pfam" id="PF13802"/>
    </source>
</evidence>
<dbReference type="PANTHER" id="PTHR43863:SF2">
    <property type="entry name" value="MALTASE-GLUCOAMYLASE"/>
    <property type="match status" value="1"/>
</dbReference>
<evidence type="ECO:0000256" key="3">
    <source>
        <dbReference type="SAM" id="SignalP"/>
    </source>
</evidence>
<dbReference type="InterPro" id="IPR013780">
    <property type="entry name" value="Glyco_hydro_b"/>
</dbReference>
<dbReference type="Pfam" id="PF21365">
    <property type="entry name" value="Glyco_hydro_31_3rd"/>
    <property type="match status" value="1"/>
</dbReference>
<dbReference type="InterPro" id="IPR051816">
    <property type="entry name" value="Glycosyl_Hydrolase_31"/>
</dbReference>
<accession>A0ABZ0TGZ0</accession>
<dbReference type="InterPro" id="IPR017853">
    <property type="entry name" value="GH"/>
</dbReference>
<evidence type="ECO:0000256" key="2">
    <source>
        <dbReference type="RuleBase" id="RU361185"/>
    </source>
</evidence>
<evidence type="ECO:0000313" key="9">
    <source>
        <dbReference type="Proteomes" id="UP001324380"/>
    </source>
</evidence>
<dbReference type="GO" id="GO:0016787">
    <property type="term" value="F:hydrolase activity"/>
    <property type="evidence" value="ECO:0007669"/>
    <property type="project" value="UniProtKB-KW"/>
</dbReference>
<dbReference type="PANTHER" id="PTHR43863">
    <property type="entry name" value="HYDROLASE, PUTATIVE (AFU_ORTHOLOGUE AFUA_1G03140)-RELATED"/>
    <property type="match status" value="1"/>
</dbReference>
<protein>
    <submittedName>
        <fullName evidence="8">Glycoside hydrolase family 31 protein</fullName>
    </submittedName>
</protein>
<evidence type="ECO:0000313" key="8">
    <source>
        <dbReference type="EMBL" id="WPU92217.1"/>
    </source>
</evidence>
<organism evidence="8 9">
    <name type="scientific">Mucilaginibacter sabulilitoris</name>
    <dbReference type="NCBI Taxonomy" id="1173583"/>
    <lineage>
        <taxon>Bacteria</taxon>
        <taxon>Pseudomonadati</taxon>
        <taxon>Bacteroidota</taxon>
        <taxon>Sphingobacteriia</taxon>
        <taxon>Sphingobacteriales</taxon>
        <taxon>Sphingobacteriaceae</taxon>
        <taxon>Mucilaginibacter</taxon>
    </lineage>
</organism>
<feature type="domain" description="Glycoside hydrolase family 31 N-terminal" evidence="5">
    <location>
        <begin position="39"/>
        <end position="198"/>
    </location>
</feature>
<dbReference type="RefSeq" id="WP_321561379.1">
    <property type="nucleotide sequence ID" value="NZ_CP139558.1"/>
</dbReference>
<evidence type="ECO:0000259" key="6">
    <source>
        <dbReference type="Pfam" id="PF17137"/>
    </source>
</evidence>
<dbReference type="Pfam" id="PF01055">
    <property type="entry name" value="Glyco_hydro_31_2nd"/>
    <property type="match status" value="1"/>
</dbReference>
<dbReference type="CDD" id="cd14752">
    <property type="entry name" value="GH31_N"/>
    <property type="match status" value="1"/>
</dbReference>
<keyword evidence="2" id="KW-0326">Glycosidase</keyword>
<dbReference type="Pfam" id="PF17137">
    <property type="entry name" value="DUF5110"/>
    <property type="match status" value="1"/>
</dbReference>